<dbReference type="EMBL" id="PYBJ01000001">
    <property type="protein sequence ID" value="PSM45079.1"/>
    <property type="molecule type" value="Genomic_DNA"/>
</dbReference>
<keyword evidence="3" id="KW-1185">Reference proteome</keyword>
<keyword evidence="1" id="KW-1133">Transmembrane helix</keyword>
<protein>
    <submittedName>
        <fullName evidence="2">Uncharacterized protein</fullName>
    </submittedName>
</protein>
<evidence type="ECO:0000313" key="3">
    <source>
        <dbReference type="Proteomes" id="UP000240429"/>
    </source>
</evidence>
<keyword evidence="1" id="KW-0472">Membrane</keyword>
<reference evidence="2 3" key="1">
    <citation type="submission" date="2018-03" db="EMBL/GenBank/DDBJ databases">
        <title>Streptomyces dioscori sp. nov., a novel endophytic actinobacterium isolated from bulbil of Dioscorea bulbifera L.</title>
        <authorList>
            <person name="Zhikuan W."/>
        </authorList>
    </citation>
    <scope>NUCLEOTIDE SEQUENCE [LARGE SCALE GENOMIC DNA]</scope>
    <source>
        <strain evidence="2 3">A217</strain>
    </source>
</reference>
<dbReference type="AlphaFoldDB" id="A0A2P8QFP6"/>
<dbReference type="RefSeq" id="WP_107014836.1">
    <property type="nucleotide sequence ID" value="NZ_KZ679038.1"/>
</dbReference>
<evidence type="ECO:0000256" key="1">
    <source>
        <dbReference type="SAM" id="Phobius"/>
    </source>
</evidence>
<proteinExistence type="predicted"/>
<dbReference type="Proteomes" id="UP000240429">
    <property type="component" value="Unassembled WGS sequence"/>
</dbReference>
<gene>
    <name evidence="2" type="ORF">C6Y14_03050</name>
</gene>
<accession>A0A2P8QFP6</accession>
<organism evidence="2 3">
    <name type="scientific">Streptomyces dioscori</name>
    <dbReference type="NCBI Taxonomy" id="2109333"/>
    <lineage>
        <taxon>Bacteria</taxon>
        <taxon>Bacillati</taxon>
        <taxon>Actinomycetota</taxon>
        <taxon>Actinomycetes</taxon>
        <taxon>Kitasatosporales</taxon>
        <taxon>Streptomycetaceae</taxon>
        <taxon>Streptomyces</taxon>
        <taxon>Streptomyces aurantiacus group</taxon>
    </lineage>
</organism>
<sequence>MTTWDGDGPSAFFAPVPGASWPDDESDCRWCSILLGPGSAVGPVRARRAPVGRRPGARTGRVRAWLERTRTVMLPVAALTVLAALTLVALG</sequence>
<name>A0A2P8QFP6_9ACTN</name>
<feature type="transmembrane region" description="Helical" evidence="1">
    <location>
        <begin position="71"/>
        <end position="90"/>
    </location>
</feature>
<comment type="caution">
    <text evidence="2">The sequence shown here is derived from an EMBL/GenBank/DDBJ whole genome shotgun (WGS) entry which is preliminary data.</text>
</comment>
<dbReference type="OrthoDB" id="4338012at2"/>
<evidence type="ECO:0000313" key="2">
    <source>
        <dbReference type="EMBL" id="PSM45079.1"/>
    </source>
</evidence>
<keyword evidence="1" id="KW-0812">Transmembrane</keyword>